<keyword evidence="2" id="KW-1185">Reference proteome</keyword>
<gene>
    <name evidence="1" type="ORF">Ddye_016019</name>
</gene>
<protein>
    <submittedName>
        <fullName evidence="1">Uncharacterized protein</fullName>
    </submittedName>
</protein>
<sequence>MKTCFAGVRNLIIVWSPAYCGGSSSFGTEITWDIQEKIFIRYKNLFLMVFEMFSDTFKLHTSFSALEFDLPALNMHKYFSSIDTLLTREKSLCSQLKEKKEKQI</sequence>
<name>A0AAD9U5Z1_9ROSI</name>
<organism evidence="1 2">
    <name type="scientific">Dipteronia dyeriana</name>
    <dbReference type="NCBI Taxonomy" id="168575"/>
    <lineage>
        <taxon>Eukaryota</taxon>
        <taxon>Viridiplantae</taxon>
        <taxon>Streptophyta</taxon>
        <taxon>Embryophyta</taxon>
        <taxon>Tracheophyta</taxon>
        <taxon>Spermatophyta</taxon>
        <taxon>Magnoliopsida</taxon>
        <taxon>eudicotyledons</taxon>
        <taxon>Gunneridae</taxon>
        <taxon>Pentapetalae</taxon>
        <taxon>rosids</taxon>
        <taxon>malvids</taxon>
        <taxon>Sapindales</taxon>
        <taxon>Sapindaceae</taxon>
        <taxon>Hippocastanoideae</taxon>
        <taxon>Acereae</taxon>
        <taxon>Dipteronia</taxon>
    </lineage>
</organism>
<accession>A0AAD9U5Z1</accession>
<reference evidence="1" key="1">
    <citation type="journal article" date="2023" name="Plant J.">
        <title>Genome sequences and population genomics provide insights into the demographic history, inbreeding, and mutation load of two 'living fossil' tree species of Dipteronia.</title>
        <authorList>
            <person name="Feng Y."/>
            <person name="Comes H.P."/>
            <person name="Chen J."/>
            <person name="Zhu S."/>
            <person name="Lu R."/>
            <person name="Zhang X."/>
            <person name="Li P."/>
            <person name="Qiu J."/>
            <person name="Olsen K.M."/>
            <person name="Qiu Y."/>
        </authorList>
    </citation>
    <scope>NUCLEOTIDE SEQUENCE</scope>
    <source>
        <strain evidence="1">KIB01</strain>
    </source>
</reference>
<comment type="caution">
    <text evidence="1">The sequence shown here is derived from an EMBL/GenBank/DDBJ whole genome shotgun (WGS) entry which is preliminary data.</text>
</comment>
<proteinExistence type="predicted"/>
<dbReference type="Proteomes" id="UP001280121">
    <property type="component" value="Unassembled WGS sequence"/>
</dbReference>
<evidence type="ECO:0000313" key="1">
    <source>
        <dbReference type="EMBL" id="KAK2648530.1"/>
    </source>
</evidence>
<evidence type="ECO:0000313" key="2">
    <source>
        <dbReference type="Proteomes" id="UP001280121"/>
    </source>
</evidence>
<dbReference type="AlphaFoldDB" id="A0AAD9U5Z1"/>
<dbReference type="EMBL" id="JANJYI010000005">
    <property type="protein sequence ID" value="KAK2648530.1"/>
    <property type="molecule type" value="Genomic_DNA"/>
</dbReference>